<dbReference type="Pfam" id="PF12654">
    <property type="entry name" value="DUF3786"/>
    <property type="match status" value="1"/>
</dbReference>
<dbReference type="STRING" id="651182.TOL2_C17590"/>
<feature type="domain" description="4Fe-4S" evidence="5">
    <location>
        <begin position="1"/>
        <end position="60"/>
    </location>
</feature>
<dbReference type="Proteomes" id="UP000007347">
    <property type="component" value="Chromosome"/>
</dbReference>
<name>K0NG70_DESTT</name>
<dbReference type="GO" id="GO:0046872">
    <property type="term" value="F:metal ion binding"/>
    <property type="evidence" value="ECO:0007669"/>
    <property type="project" value="UniProtKB-KW"/>
</dbReference>
<dbReference type="PROSITE" id="PS51656">
    <property type="entry name" value="4FE4S"/>
    <property type="match status" value="1"/>
</dbReference>
<dbReference type="Pfam" id="PF04060">
    <property type="entry name" value="FeS"/>
    <property type="match status" value="1"/>
</dbReference>
<dbReference type="EMBL" id="FO203503">
    <property type="protein sequence ID" value="CCK79920.1"/>
    <property type="molecule type" value="Genomic_DNA"/>
</dbReference>
<dbReference type="RefSeq" id="WP_014957261.1">
    <property type="nucleotide sequence ID" value="NC_018645.1"/>
</dbReference>
<evidence type="ECO:0000256" key="4">
    <source>
        <dbReference type="ARBA" id="ARBA00023014"/>
    </source>
</evidence>
<dbReference type="OrthoDB" id="5414784at2"/>
<accession>K0NG70</accession>
<evidence type="ECO:0000259" key="5">
    <source>
        <dbReference type="PROSITE" id="PS51656"/>
    </source>
</evidence>
<dbReference type="KEGG" id="dto:TOL2_C17590"/>
<evidence type="ECO:0000256" key="1">
    <source>
        <dbReference type="ARBA" id="ARBA00022485"/>
    </source>
</evidence>
<protein>
    <submittedName>
        <fullName evidence="6">Fe-S cluster protein, related to acetyl-CoA synthase</fullName>
    </submittedName>
</protein>
<organism evidence="6 7">
    <name type="scientific">Desulfobacula toluolica (strain DSM 7467 / Tol2)</name>
    <dbReference type="NCBI Taxonomy" id="651182"/>
    <lineage>
        <taxon>Bacteria</taxon>
        <taxon>Pseudomonadati</taxon>
        <taxon>Thermodesulfobacteriota</taxon>
        <taxon>Desulfobacteria</taxon>
        <taxon>Desulfobacterales</taxon>
        <taxon>Desulfobacteraceae</taxon>
        <taxon>Desulfobacula</taxon>
    </lineage>
</organism>
<evidence type="ECO:0000256" key="2">
    <source>
        <dbReference type="ARBA" id="ARBA00022723"/>
    </source>
</evidence>
<dbReference type="AlphaFoldDB" id="K0NG70"/>
<dbReference type="Gene3D" id="3.20.20.20">
    <property type="entry name" value="Dihydropteroate synthase-like"/>
    <property type="match status" value="1"/>
</dbReference>
<keyword evidence="1" id="KW-0004">4Fe-4S</keyword>
<dbReference type="InterPro" id="IPR011005">
    <property type="entry name" value="Dihydropteroate_synth-like_sf"/>
</dbReference>
<keyword evidence="4" id="KW-0411">Iron-sulfur</keyword>
<evidence type="ECO:0000313" key="7">
    <source>
        <dbReference type="Proteomes" id="UP000007347"/>
    </source>
</evidence>
<reference evidence="6 7" key="1">
    <citation type="journal article" date="2013" name="Environ. Microbiol.">
        <title>Complete genome, catabolic sub-proteomes and key-metabolites of Desulfobacula toluolica Tol2, a marine, aromatic compound-degrading, sulfate-reducing bacterium.</title>
        <authorList>
            <person name="Wohlbrand L."/>
            <person name="Jacob J.H."/>
            <person name="Kube M."/>
            <person name="Mussmann M."/>
            <person name="Jarling R."/>
            <person name="Beck A."/>
            <person name="Amann R."/>
            <person name="Wilkes H."/>
            <person name="Reinhardt R."/>
            <person name="Rabus R."/>
        </authorList>
    </citation>
    <scope>NUCLEOTIDE SEQUENCE [LARGE SCALE GENOMIC DNA]</scope>
    <source>
        <strain evidence="7">DSM 7467 / Tol2</strain>
    </source>
</reference>
<evidence type="ECO:0000313" key="6">
    <source>
        <dbReference type="EMBL" id="CCK79920.1"/>
    </source>
</evidence>
<keyword evidence="3" id="KW-0408">Iron</keyword>
<dbReference type="InterPro" id="IPR024264">
    <property type="entry name" value="DUF3786"/>
</dbReference>
<dbReference type="GO" id="GO:0051539">
    <property type="term" value="F:4 iron, 4 sulfur cluster binding"/>
    <property type="evidence" value="ECO:0007669"/>
    <property type="project" value="UniProtKB-KW"/>
</dbReference>
<keyword evidence="7" id="KW-1185">Reference proteome</keyword>
<sequence length="272" mass="30720">MALSVVDLYVKVLPKTNCKECGYPTCLAFAGMVVSEKYPLKNCPHIALEILKPAQKELEQQYKEGKWLKKDMAKEALEWAKQRVVSMQLKDIASRIGAKVTTVDDMDQITLPCFNKILLITKDSVRDASGNELTRNEQTFVYIHMAQGGSSHPAGKMKSFKEFPNTVSKIVSMEKNVEIPLKKAFASHRTELKQACENSGGEDITAQYESCDLAFRFTAFPKIPVILLFRDEEDGFEADIKLLFDETIIEHLDIESIMFLSEHLCQMLLGNT</sequence>
<dbReference type="HOGENOM" id="CLU_1044810_0_0_7"/>
<evidence type="ECO:0000256" key="3">
    <source>
        <dbReference type="ARBA" id="ARBA00023004"/>
    </source>
</evidence>
<proteinExistence type="predicted"/>
<dbReference type="InterPro" id="IPR007202">
    <property type="entry name" value="4Fe-4S_dom"/>
</dbReference>
<gene>
    <name evidence="6" type="ordered locus">TOL2_C17590</name>
</gene>
<keyword evidence="2" id="KW-0479">Metal-binding</keyword>